<dbReference type="AlphaFoldDB" id="A0A817Q404"/>
<sequence>MDDANNNQLCRALTKIFLMLLLLILFITMSNAGKQMNDCQPMFISEVNSPSRRRQGPPYLTYIISSIPQRFNSTLKELNTVLPGFFNVKHKEPVPHSDSRILRHGDMNASSLLLTNIDLWSAFGWSSSANYSDNDWILIFEDDVRIVSPEIMKTFYEETNITRNHINSSHIIAKTIEESFELAKNDGILYLGTCEPLFNDSKIHHSFDGLMQIRRGMHFCTHAIAYTKWRARKYWNDISISRLLHYEFTLPKIVREWQRLTKTYPFCTAPNVNWPLDSTYFGFFYPDNGTYASIT</sequence>
<feature type="signal peptide" evidence="1">
    <location>
        <begin position="1"/>
        <end position="32"/>
    </location>
</feature>
<dbReference type="EMBL" id="CAJNYD010000039">
    <property type="protein sequence ID" value="CAF3191229.1"/>
    <property type="molecule type" value="Genomic_DNA"/>
</dbReference>
<name>A0A817Q404_9BILA</name>
<organism evidence="2 3">
    <name type="scientific">Rotaria socialis</name>
    <dbReference type="NCBI Taxonomy" id="392032"/>
    <lineage>
        <taxon>Eukaryota</taxon>
        <taxon>Metazoa</taxon>
        <taxon>Spiralia</taxon>
        <taxon>Gnathifera</taxon>
        <taxon>Rotifera</taxon>
        <taxon>Eurotatoria</taxon>
        <taxon>Bdelloidea</taxon>
        <taxon>Philodinida</taxon>
        <taxon>Philodinidae</taxon>
        <taxon>Rotaria</taxon>
    </lineage>
</organism>
<feature type="chain" id="PRO_5032660335" evidence="1">
    <location>
        <begin position="33"/>
        <end position="295"/>
    </location>
</feature>
<evidence type="ECO:0000256" key="1">
    <source>
        <dbReference type="SAM" id="SignalP"/>
    </source>
</evidence>
<evidence type="ECO:0000313" key="3">
    <source>
        <dbReference type="Proteomes" id="UP000663833"/>
    </source>
</evidence>
<dbReference type="Proteomes" id="UP000663833">
    <property type="component" value="Unassembled WGS sequence"/>
</dbReference>
<evidence type="ECO:0000313" key="2">
    <source>
        <dbReference type="EMBL" id="CAF3191229.1"/>
    </source>
</evidence>
<protein>
    <submittedName>
        <fullName evidence="2">Uncharacterized protein</fullName>
    </submittedName>
</protein>
<reference evidence="2" key="1">
    <citation type="submission" date="2021-02" db="EMBL/GenBank/DDBJ databases">
        <authorList>
            <person name="Nowell W R."/>
        </authorList>
    </citation>
    <scope>NUCLEOTIDE SEQUENCE</scope>
</reference>
<keyword evidence="1" id="KW-0732">Signal</keyword>
<comment type="caution">
    <text evidence="2">The sequence shown here is derived from an EMBL/GenBank/DDBJ whole genome shotgun (WGS) entry which is preliminary data.</text>
</comment>
<gene>
    <name evidence="2" type="ORF">LUA448_LOCUS1594</name>
</gene>
<proteinExistence type="predicted"/>
<accession>A0A817Q404</accession>